<dbReference type="Proteomes" id="UP000018951">
    <property type="component" value="Unassembled WGS sequence"/>
</dbReference>
<gene>
    <name evidence="2" type="ORF">P857_1138</name>
</gene>
<organism evidence="2 3">
    <name type="scientific">Candidatus Xenolissoclinum pacificiensis L6</name>
    <dbReference type="NCBI Taxonomy" id="1401685"/>
    <lineage>
        <taxon>Bacteria</taxon>
        <taxon>Pseudomonadati</taxon>
        <taxon>Pseudomonadota</taxon>
        <taxon>Alphaproteobacteria</taxon>
        <taxon>Rickettsiales</taxon>
        <taxon>Anaplasmataceae</taxon>
        <taxon>Candidatus Xenolissoclinum</taxon>
    </lineage>
</organism>
<keyword evidence="1" id="KW-0812">Transmembrane</keyword>
<proteinExistence type="predicted"/>
<reference evidence="2 3" key="1">
    <citation type="journal article" date="2013" name="PLoS ONE">
        <title>Bacterial endosymbiosis in a chordate host: long-term co-evolution and conservation of secondary metabolism.</title>
        <authorList>
            <person name="Kwan J.C."/>
            <person name="Schmidt E.W."/>
        </authorList>
    </citation>
    <scope>NUCLEOTIDE SEQUENCE [LARGE SCALE GENOMIC DNA]</scope>
    <source>
        <strain evidence="3">L6</strain>
    </source>
</reference>
<feature type="transmembrane region" description="Helical" evidence="1">
    <location>
        <begin position="95"/>
        <end position="116"/>
    </location>
</feature>
<keyword evidence="3" id="KW-1185">Reference proteome</keyword>
<sequence length="122" mass="14530">MYNAQVCRFIKKLEPIVADLVSINQKQKTLQGRYRSAYYRCYSYKNAKYRKVSFREKDHNTLLAKTRIKVEHVIRTFNILSHRYRNKRERYHIKFNIIAGIVNLNHGFSLLSFITLSASSLL</sequence>
<evidence type="ECO:0000313" key="3">
    <source>
        <dbReference type="Proteomes" id="UP000018951"/>
    </source>
</evidence>
<evidence type="ECO:0000313" key="2">
    <source>
        <dbReference type="EMBL" id="ETO91957.1"/>
    </source>
</evidence>
<keyword evidence="1" id="KW-0472">Membrane</keyword>
<name>W2V2Q8_9RICK</name>
<accession>W2V2Q8</accession>
<evidence type="ECO:0000256" key="1">
    <source>
        <dbReference type="SAM" id="Phobius"/>
    </source>
</evidence>
<protein>
    <submittedName>
        <fullName evidence="2">Transposase, IS4 family protein</fullName>
    </submittedName>
</protein>
<dbReference type="EMBL" id="AXCJ01000001">
    <property type="protein sequence ID" value="ETO91957.1"/>
    <property type="molecule type" value="Genomic_DNA"/>
</dbReference>
<dbReference type="AlphaFoldDB" id="W2V2Q8"/>
<comment type="caution">
    <text evidence="2">The sequence shown here is derived from an EMBL/GenBank/DDBJ whole genome shotgun (WGS) entry which is preliminary data.</text>
</comment>
<keyword evidence="1" id="KW-1133">Transmembrane helix</keyword>